<dbReference type="Proteomes" id="UP000038009">
    <property type="component" value="Unassembled WGS sequence"/>
</dbReference>
<reference evidence="1 2" key="1">
    <citation type="journal article" date="2015" name="PLoS Pathog.">
        <title>Leptomonas seymouri: Adaptations to the Dixenous Life Cycle Analyzed by Genome Sequencing, Transcriptome Profiling and Co-infection with Leishmania donovani.</title>
        <authorList>
            <person name="Kraeva N."/>
            <person name="Butenko A."/>
            <person name="Hlavacova J."/>
            <person name="Kostygov A."/>
            <person name="Myskova J."/>
            <person name="Grybchuk D."/>
            <person name="Lestinova T."/>
            <person name="Votypka J."/>
            <person name="Volf P."/>
            <person name="Opperdoes F."/>
            <person name="Flegontov P."/>
            <person name="Lukes J."/>
            <person name="Yurchenko V."/>
        </authorList>
    </citation>
    <scope>NUCLEOTIDE SEQUENCE [LARGE SCALE GENOMIC DNA]</scope>
    <source>
        <strain evidence="1 2">ATCC 30220</strain>
    </source>
</reference>
<accession>A0A0N1PAX1</accession>
<name>A0A0N1PAX1_LEPSE</name>
<dbReference type="PANTHER" id="PTHR34958:SF1">
    <property type="entry name" value="ARMADILLO-LIKE HELICAL DOMAIN-CONTAINING PROTEIN"/>
    <property type="match status" value="1"/>
</dbReference>
<proteinExistence type="predicted"/>
<dbReference type="VEuPathDB" id="TriTrypDB:Lsey_0188_0200"/>
<evidence type="ECO:0000313" key="1">
    <source>
        <dbReference type="EMBL" id="KPI85435.1"/>
    </source>
</evidence>
<dbReference type="AlphaFoldDB" id="A0A0N1PAX1"/>
<evidence type="ECO:0000313" key="2">
    <source>
        <dbReference type="Proteomes" id="UP000038009"/>
    </source>
</evidence>
<dbReference type="EMBL" id="LJSK01000188">
    <property type="protein sequence ID" value="KPI85435.1"/>
    <property type="molecule type" value="Genomic_DNA"/>
</dbReference>
<sequence length="896" mass="100709">MADSELSEIILTEAARCARGRLDSEASIRLIRYLSDANRRNHVYKCCLDLAQDPGRRQRIMMLLRSYVNSFPPSLSCLRAIEAFCHLHSTADVSQELLKLTEALLREAPLEGLATRVTRSSRFGYASEFALQPDIPSAAPSAVTSPASGAANSSMNCNNSSSNSSDANDHVPVTTVLEKKWMDVSVKKNESQKCYVDVVYRRVWCQPYLVQFPLLCLESTVERQLKFMCTFSANYKTNRNVAQATLFFIKQLCDGYVSKLPLQDAALQFRSVTICYVPMLLDMMESDYLCVRNHVYDFILNLGVHLQLVDPAGVYPGCTEALEQELVWLLLTVTNRQAVLKVSDETTWTAAAKCILAVMPPAYQHLTDCRVLFQILQLPGLWEVHPEAFSMLAMAFARSLLQHKGVDVPATENLAIDEAELAKLGNAAVPAILTVYRHSITPGSRKALFQLLLAYAARRQGLQSGKYSGRVAGQVLSMEARGGTLRDLMSVDFFWYLMPLLFYLSENVQRELPRRIADGLVKSDFDGTTKSWSVVLPLTDQMLEILADDAELPSHAQARFKAMEELRRKDEGAFITALQDLLNEVAETVPQLVEEQAGWSECKVHSAAWRLAFVSLRWSSRYLPEEKHRLLTEKLARNLVDYKDERGRTRNRARMGHMCTYLLSSLAVLCRTSARRDIVTFRVVLEVLLFDREDSIDVRTAMALYYRLMENICEPSKQGRYALHTSQDTSDISVMILREKSLRIPVAAARLVSVRVLWGLYWSLVLSQEMSVCRARHVLVLMLTHCCTERSGVEVRTWRTVLADPYPPVALLAAEKILYLSRVEEKPAAAAVAAADASADIARNTYHEATRILEKGLAGKRGKQPVGFGLLHDGNFREGERGERPLMKALREMALS</sequence>
<dbReference type="PANTHER" id="PTHR34958">
    <property type="entry name" value="CONDITIONAL LOSS-OF-GROWTH 1"/>
    <property type="match status" value="1"/>
</dbReference>
<keyword evidence="2" id="KW-1185">Reference proteome</keyword>
<dbReference type="OrthoDB" id="270270at2759"/>
<protein>
    <submittedName>
        <fullName evidence="1">Uncharacterized protein</fullName>
    </submittedName>
</protein>
<comment type="caution">
    <text evidence="1">The sequence shown here is derived from an EMBL/GenBank/DDBJ whole genome shotgun (WGS) entry which is preliminary data.</text>
</comment>
<gene>
    <name evidence="1" type="ORF">ABL78_5525</name>
</gene>
<dbReference type="OMA" id="HVYQCCL"/>
<organism evidence="1 2">
    <name type="scientific">Leptomonas seymouri</name>
    <dbReference type="NCBI Taxonomy" id="5684"/>
    <lineage>
        <taxon>Eukaryota</taxon>
        <taxon>Discoba</taxon>
        <taxon>Euglenozoa</taxon>
        <taxon>Kinetoplastea</taxon>
        <taxon>Metakinetoplastina</taxon>
        <taxon>Trypanosomatida</taxon>
        <taxon>Trypanosomatidae</taxon>
        <taxon>Leishmaniinae</taxon>
        <taxon>Leptomonas</taxon>
    </lineage>
</organism>